<evidence type="ECO:0000256" key="2">
    <source>
        <dbReference type="ARBA" id="ARBA00022448"/>
    </source>
</evidence>
<reference evidence="8 9" key="1">
    <citation type="submission" date="2021-02" db="EMBL/GenBank/DDBJ databases">
        <authorList>
            <person name="Han P."/>
        </authorList>
    </citation>
    <scope>NUCLEOTIDE SEQUENCE [LARGE SCALE GENOMIC DNA]</scope>
    <source>
        <strain evidence="8">Candidatus Nitrospira sp. ZN2</strain>
    </source>
</reference>
<dbReference type="CDD" id="cd17486">
    <property type="entry name" value="MFS_AmpG_like"/>
    <property type="match status" value="1"/>
</dbReference>
<dbReference type="InterPro" id="IPR020846">
    <property type="entry name" value="MFS_dom"/>
</dbReference>
<feature type="transmembrane region" description="Helical" evidence="6">
    <location>
        <begin position="147"/>
        <end position="171"/>
    </location>
</feature>
<dbReference type="InterPro" id="IPR036259">
    <property type="entry name" value="MFS_trans_sf"/>
</dbReference>
<proteinExistence type="predicted"/>
<feature type="transmembrane region" description="Helical" evidence="6">
    <location>
        <begin position="381"/>
        <end position="404"/>
    </location>
</feature>
<feature type="transmembrane region" description="Helical" evidence="6">
    <location>
        <begin position="177"/>
        <end position="196"/>
    </location>
</feature>
<dbReference type="PANTHER" id="PTHR12778:SF10">
    <property type="entry name" value="MAJOR FACILITATOR SUPERFAMILY DOMAIN-CONTAINING PROTEIN 3"/>
    <property type="match status" value="1"/>
</dbReference>
<accession>A0ABM8QYW3</accession>
<dbReference type="InterPro" id="IPR011701">
    <property type="entry name" value="MFS"/>
</dbReference>
<evidence type="ECO:0000256" key="1">
    <source>
        <dbReference type="ARBA" id="ARBA00004141"/>
    </source>
</evidence>
<feature type="transmembrane region" description="Helical" evidence="6">
    <location>
        <begin position="320"/>
        <end position="344"/>
    </location>
</feature>
<dbReference type="Gene3D" id="1.20.1250.20">
    <property type="entry name" value="MFS general substrate transporter like domains"/>
    <property type="match status" value="2"/>
</dbReference>
<keyword evidence="9" id="KW-1185">Reference proteome</keyword>
<organism evidence="8 9">
    <name type="scientific">Nitrospira defluvii</name>
    <dbReference type="NCBI Taxonomy" id="330214"/>
    <lineage>
        <taxon>Bacteria</taxon>
        <taxon>Pseudomonadati</taxon>
        <taxon>Nitrospirota</taxon>
        <taxon>Nitrospiria</taxon>
        <taxon>Nitrospirales</taxon>
        <taxon>Nitrospiraceae</taxon>
        <taxon>Nitrospira</taxon>
    </lineage>
</organism>
<name>A0ABM8QYW3_9BACT</name>
<keyword evidence="2" id="KW-0813">Transport</keyword>
<evidence type="ECO:0000313" key="8">
    <source>
        <dbReference type="EMBL" id="CAE6723959.1"/>
    </source>
</evidence>
<feature type="transmembrane region" description="Helical" evidence="6">
    <location>
        <begin position="228"/>
        <end position="253"/>
    </location>
</feature>
<evidence type="ECO:0000259" key="7">
    <source>
        <dbReference type="PROSITE" id="PS50850"/>
    </source>
</evidence>
<gene>
    <name evidence="8" type="primary">ampG</name>
    <name evidence="8" type="ORF">NSPZN2_100005</name>
</gene>
<dbReference type="PANTHER" id="PTHR12778">
    <property type="entry name" value="SOLUTE CARRIER FAMILY 33 ACETYL-COA TRANSPORTER -RELATED"/>
    <property type="match status" value="1"/>
</dbReference>
<keyword evidence="3 6" id="KW-0812">Transmembrane</keyword>
<protein>
    <submittedName>
        <fullName evidence="8">Muropeptide:H(+) symporter</fullName>
    </submittedName>
</protein>
<comment type="caution">
    <text evidence="8">The sequence shown here is derived from an EMBL/GenBank/DDBJ whole genome shotgun (WGS) entry which is preliminary data.</text>
</comment>
<feature type="domain" description="Major facilitator superfamily (MFS) profile" evidence="7">
    <location>
        <begin position="17"/>
        <end position="408"/>
    </location>
</feature>
<dbReference type="Proteomes" id="UP000675880">
    <property type="component" value="Unassembled WGS sequence"/>
</dbReference>
<dbReference type="Pfam" id="PF07690">
    <property type="entry name" value="MFS_1"/>
    <property type="match status" value="1"/>
</dbReference>
<feature type="transmembrane region" description="Helical" evidence="6">
    <location>
        <begin position="86"/>
        <end position="105"/>
    </location>
</feature>
<dbReference type="EMBL" id="CAJNBJ010000002">
    <property type="protein sequence ID" value="CAE6723959.1"/>
    <property type="molecule type" value="Genomic_DNA"/>
</dbReference>
<evidence type="ECO:0000256" key="6">
    <source>
        <dbReference type="SAM" id="Phobius"/>
    </source>
</evidence>
<evidence type="ECO:0000256" key="3">
    <source>
        <dbReference type="ARBA" id="ARBA00022692"/>
    </source>
</evidence>
<evidence type="ECO:0000313" key="9">
    <source>
        <dbReference type="Proteomes" id="UP000675880"/>
    </source>
</evidence>
<feature type="transmembrane region" description="Helical" evidence="6">
    <location>
        <begin position="20"/>
        <end position="43"/>
    </location>
</feature>
<feature type="transmembrane region" description="Helical" evidence="6">
    <location>
        <begin position="55"/>
        <end position="74"/>
    </location>
</feature>
<evidence type="ECO:0000256" key="5">
    <source>
        <dbReference type="ARBA" id="ARBA00023136"/>
    </source>
</evidence>
<dbReference type="SUPFAM" id="SSF103473">
    <property type="entry name" value="MFS general substrate transporter"/>
    <property type="match status" value="1"/>
</dbReference>
<feature type="transmembrane region" description="Helical" evidence="6">
    <location>
        <begin position="265"/>
        <end position="286"/>
    </location>
</feature>
<dbReference type="NCBIfam" id="TIGR00901">
    <property type="entry name" value="2A0125"/>
    <property type="match status" value="1"/>
</dbReference>
<keyword evidence="5 6" id="KW-0472">Membrane</keyword>
<dbReference type="PROSITE" id="PS50850">
    <property type="entry name" value="MFS"/>
    <property type="match status" value="1"/>
</dbReference>
<comment type="subcellular location">
    <subcellularLocation>
        <location evidence="1">Membrane</location>
        <topology evidence="1">Multi-pass membrane protein</topology>
    </subcellularLocation>
</comment>
<sequence length="425" mass="45418">MLDRMNDSSIRAYLTPRLGIMLPLGFASGLPLALTGATLQAWLTEAGMDLTTIGLFAYVGLPYTLKFLWAPVMDRIVPPWLGRRRGWMLVTQTGLALALALMALVGPSSGAQVFAALALGVAFLSASQDIVYDAYRTDVLKPEERGLGAATWVMGYRIAMIASGSLALILASRMGWSVAYLCMAGLMALGVVTILLSPEPEEAQVAPKSMAEAVWGPLTEFLSRPMALALLGLIVLYKLGDAFAGALTTSFLLRGMQFSSEDIGVVRAFGIGATILGAFIGGALLPRMGLFRALFLFGVLQALSNLSFLWLAWVGKSYPVMAFAIGVENLTGGMGTAAFVALVMSLCNHRYTATQFALLSSVEALGRVFLGWPAAKLVGLAGWGPFFFVTFLAALPGLWLLWYLRKPVADHAEMNVGRSEIEAPC</sequence>
<dbReference type="InterPro" id="IPR004752">
    <property type="entry name" value="AmpG_permease/AT-1"/>
</dbReference>
<evidence type="ECO:0000256" key="4">
    <source>
        <dbReference type="ARBA" id="ARBA00022989"/>
    </source>
</evidence>
<feature type="transmembrane region" description="Helical" evidence="6">
    <location>
        <begin position="293"/>
        <end position="314"/>
    </location>
</feature>
<keyword evidence="4 6" id="KW-1133">Transmembrane helix</keyword>